<dbReference type="OrthoDB" id="9785840at2"/>
<dbReference type="Pfam" id="PF08014">
    <property type="entry name" value="MATCAP"/>
    <property type="match status" value="1"/>
</dbReference>
<dbReference type="GO" id="GO:0008237">
    <property type="term" value="F:metallopeptidase activity"/>
    <property type="evidence" value="ECO:0007669"/>
    <property type="project" value="UniProtKB-KW"/>
</dbReference>
<keyword evidence="3" id="KW-0378">Hydrolase</keyword>
<sequence length="451" mass="49773">MTKLSKKQREKLLEAGRLLREAEKPVRVLRTVGWPPEVAAKFFTDGAKELPRHDYVPVDDSPVQEKLAAARKLIDGDSPAHLWLTRAAQSLETGARMLSAVGTKAFHDHSASLYKTPAAPMLDGESRPLDLALQLDETLEAFRPTDGQPLGTPEPSEVMGADELAARMRPVIERFFGEEAPEVTVVDSLSANALAGPRAIRLRRGAAFTPHDLQQLIQHEAFIHVATSLNGKAQEDLPLLAGGHPGTTRTQEGLAVFSEMITGAMDPARLRRLADRVIAIQMSIEGADFLELYQFFRERGNGEGQAFESARRVVRGGLVTGGAPFTKDVVYLEGLLQVHNFLRATVQFGRLDCLHLLFAGKLDVQDLPALIMLAENGLCRFPRFLPPWVVDSGFLISYLAYSSFLNRVNLTKVRQHYHDMLAHIPKLDIPVRESDPFVHVTVASTNGMDLD</sequence>
<dbReference type="AlphaFoldDB" id="A0A3D9HX10"/>
<evidence type="ECO:0000256" key="2">
    <source>
        <dbReference type="ARBA" id="ARBA00022670"/>
    </source>
</evidence>
<evidence type="ECO:0000256" key="3">
    <source>
        <dbReference type="ARBA" id="ARBA00022801"/>
    </source>
</evidence>
<keyword evidence="2" id="KW-0645">Protease</keyword>
<evidence type="ECO:0000256" key="4">
    <source>
        <dbReference type="ARBA" id="ARBA00023049"/>
    </source>
</evidence>
<dbReference type="GO" id="GO:0006508">
    <property type="term" value="P:proteolysis"/>
    <property type="evidence" value="ECO:0007669"/>
    <property type="project" value="UniProtKB-KW"/>
</dbReference>
<comment type="caution">
    <text evidence="5">The sequence shown here is derived from an EMBL/GenBank/DDBJ whole genome shotgun (WGS) entry which is preliminary data.</text>
</comment>
<dbReference type="RefSeq" id="WP_115935119.1">
    <property type="nucleotide sequence ID" value="NZ_QRDW01000001.1"/>
</dbReference>
<keyword evidence="6" id="KW-1185">Reference proteome</keyword>
<dbReference type="Proteomes" id="UP000256845">
    <property type="component" value="Unassembled WGS sequence"/>
</dbReference>
<reference evidence="5 6" key="1">
    <citation type="submission" date="2018-07" db="EMBL/GenBank/DDBJ databases">
        <title>Genomic Encyclopedia of Type Strains, Phase III (KMG-III): the genomes of soil and plant-associated and newly described type strains.</title>
        <authorList>
            <person name="Whitman W."/>
        </authorList>
    </citation>
    <scope>NUCLEOTIDE SEQUENCE [LARGE SCALE GENOMIC DNA]</scope>
    <source>
        <strain evidence="5 6">CECT 8488</strain>
    </source>
</reference>
<dbReference type="PANTHER" id="PTHR31817:SF0">
    <property type="entry name" value="CHROMOSOME UNDETERMINED SCAFFOLD_67, WHOLE GENOME SHOTGUN SEQUENCE"/>
    <property type="match status" value="1"/>
</dbReference>
<evidence type="ECO:0000313" key="6">
    <source>
        <dbReference type="Proteomes" id="UP000256845"/>
    </source>
</evidence>
<proteinExistence type="predicted"/>
<dbReference type="PANTHER" id="PTHR31817">
    <property type="match status" value="1"/>
</dbReference>
<gene>
    <name evidence="5" type="ORF">DFP90_101828</name>
</gene>
<comment type="cofactor">
    <cofactor evidence="1">
        <name>Zn(2+)</name>
        <dbReference type="ChEBI" id="CHEBI:29105"/>
    </cofactor>
</comment>
<name>A0A3D9HX10_9PROT</name>
<protein>
    <submittedName>
        <fullName evidence="5">Uncharacterized protein (TIGR02421 family)</fullName>
    </submittedName>
</protein>
<dbReference type="SMART" id="SM01154">
    <property type="entry name" value="DUF1704"/>
    <property type="match status" value="1"/>
</dbReference>
<evidence type="ECO:0000313" key="5">
    <source>
        <dbReference type="EMBL" id="RED54027.1"/>
    </source>
</evidence>
<keyword evidence="4" id="KW-0482">Metalloprotease</keyword>
<evidence type="ECO:0000256" key="1">
    <source>
        <dbReference type="ARBA" id="ARBA00001947"/>
    </source>
</evidence>
<dbReference type="InterPro" id="IPR012548">
    <property type="entry name" value="MATCAP"/>
</dbReference>
<organism evidence="5 6">
    <name type="scientific">Aestuariispira insulae</name>
    <dbReference type="NCBI Taxonomy" id="1461337"/>
    <lineage>
        <taxon>Bacteria</taxon>
        <taxon>Pseudomonadati</taxon>
        <taxon>Pseudomonadota</taxon>
        <taxon>Alphaproteobacteria</taxon>
        <taxon>Rhodospirillales</taxon>
        <taxon>Kiloniellaceae</taxon>
        <taxon>Aestuariispira</taxon>
    </lineage>
</organism>
<accession>A0A3D9HX10</accession>
<dbReference type="GO" id="GO:0080164">
    <property type="term" value="P:regulation of nitric oxide metabolic process"/>
    <property type="evidence" value="ECO:0007669"/>
    <property type="project" value="TreeGrafter"/>
</dbReference>
<dbReference type="EMBL" id="QRDW01000001">
    <property type="protein sequence ID" value="RED54027.1"/>
    <property type="molecule type" value="Genomic_DNA"/>
</dbReference>